<dbReference type="Pfam" id="PF10694">
    <property type="entry name" value="DUF2500"/>
    <property type="match status" value="1"/>
</dbReference>
<proteinExistence type="predicted"/>
<comment type="caution">
    <text evidence="2">The sequence shown here is derived from an EMBL/GenBank/DDBJ whole genome shotgun (WGS) entry which is preliminary data.</text>
</comment>
<evidence type="ECO:0000313" key="3">
    <source>
        <dbReference type="Proteomes" id="UP001597120"/>
    </source>
</evidence>
<keyword evidence="1" id="KW-0472">Membrane</keyword>
<name>A0ABW3DDV7_9BACL</name>
<evidence type="ECO:0000256" key="1">
    <source>
        <dbReference type="SAM" id="Phobius"/>
    </source>
</evidence>
<protein>
    <submittedName>
        <fullName evidence="2">DUF2500 domain-containing protein</fullName>
    </submittedName>
</protein>
<sequence length="135" mass="15086">MFDMGPSFGGGFSMMSSIIPILVVVVFAVVLIGIVMNGARYVKNASSPRESVFARVVAKRMEVRTQSHHHHHENGHVHPGHSSRTYYYITLEFENGERKEYLDVRNLYGLIIEGDSGYAAVQGDWIVAFERNGGN</sequence>
<keyword evidence="1" id="KW-1133">Transmembrane helix</keyword>
<organism evidence="2 3">
    <name type="scientific">Paenibacillus residui</name>
    <dbReference type="NCBI Taxonomy" id="629724"/>
    <lineage>
        <taxon>Bacteria</taxon>
        <taxon>Bacillati</taxon>
        <taxon>Bacillota</taxon>
        <taxon>Bacilli</taxon>
        <taxon>Bacillales</taxon>
        <taxon>Paenibacillaceae</taxon>
        <taxon>Paenibacillus</taxon>
    </lineage>
</organism>
<reference evidence="3" key="1">
    <citation type="journal article" date="2019" name="Int. J. Syst. Evol. Microbiol.">
        <title>The Global Catalogue of Microorganisms (GCM) 10K type strain sequencing project: providing services to taxonomists for standard genome sequencing and annotation.</title>
        <authorList>
            <consortium name="The Broad Institute Genomics Platform"/>
            <consortium name="The Broad Institute Genome Sequencing Center for Infectious Disease"/>
            <person name="Wu L."/>
            <person name="Ma J."/>
        </authorList>
    </citation>
    <scope>NUCLEOTIDE SEQUENCE [LARGE SCALE GENOMIC DNA]</scope>
    <source>
        <strain evidence="3">CCUG 57263</strain>
    </source>
</reference>
<dbReference type="InterPro" id="IPR019635">
    <property type="entry name" value="DUF2500"/>
</dbReference>
<dbReference type="EMBL" id="JBHTIU010000047">
    <property type="protein sequence ID" value="MFD0870424.1"/>
    <property type="molecule type" value="Genomic_DNA"/>
</dbReference>
<dbReference type="RefSeq" id="WP_379289078.1">
    <property type="nucleotide sequence ID" value="NZ_JBHTIU010000047.1"/>
</dbReference>
<accession>A0ABW3DDV7</accession>
<dbReference type="Proteomes" id="UP001597120">
    <property type="component" value="Unassembled WGS sequence"/>
</dbReference>
<keyword evidence="3" id="KW-1185">Reference proteome</keyword>
<dbReference type="Gene3D" id="2.40.50.660">
    <property type="match status" value="1"/>
</dbReference>
<gene>
    <name evidence="2" type="ORF">ACFQ03_14810</name>
</gene>
<evidence type="ECO:0000313" key="2">
    <source>
        <dbReference type="EMBL" id="MFD0870424.1"/>
    </source>
</evidence>
<keyword evidence="1" id="KW-0812">Transmembrane</keyword>
<feature type="transmembrane region" description="Helical" evidence="1">
    <location>
        <begin position="12"/>
        <end position="36"/>
    </location>
</feature>